<keyword evidence="7" id="KW-0862">Zinc</keyword>
<keyword evidence="5 10" id="KW-0808">Transferase</keyword>
<evidence type="ECO:0000256" key="7">
    <source>
        <dbReference type="ARBA" id="ARBA00022833"/>
    </source>
</evidence>
<comment type="cofactor">
    <cofactor evidence="1">
        <name>Zn(2+)</name>
        <dbReference type="ChEBI" id="CHEBI:29105"/>
    </cofactor>
</comment>
<dbReference type="UniPathway" id="UPA00621"/>
<dbReference type="PANTHER" id="PTHR39453">
    <property type="entry name" value="PHOSPHATE PROPANOYLTRANSFERASE"/>
    <property type="match status" value="1"/>
</dbReference>
<evidence type="ECO:0000256" key="4">
    <source>
        <dbReference type="ARBA" id="ARBA00020837"/>
    </source>
</evidence>
<dbReference type="RefSeq" id="WP_072901776.1">
    <property type="nucleotide sequence ID" value="NZ_FRAD01000004.1"/>
</dbReference>
<evidence type="ECO:0000313" key="12">
    <source>
        <dbReference type="Proteomes" id="UP000183952"/>
    </source>
</evidence>
<keyword evidence="12" id="KW-1185">Reference proteome</keyword>
<dbReference type="OrthoDB" id="9784365at2"/>
<comment type="pathway">
    <text evidence="10">Polyol metabolism; 1,2-propanediol degradation.</text>
</comment>
<evidence type="ECO:0000313" key="11">
    <source>
        <dbReference type="EMBL" id="SHJ56613.1"/>
    </source>
</evidence>
<dbReference type="AlphaFoldDB" id="A0A1M6KCB9"/>
<reference evidence="11 12" key="1">
    <citation type="submission" date="2016-11" db="EMBL/GenBank/DDBJ databases">
        <authorList>
            <person name="Jaros S."/>
            <person name="Januszkiewicz K."/>
            <person name="Wedrychowicz H."/>
        </authorList>
    </citation>
    <scope>NUCLEOTIDE SEQUENCE [LARGE SCALE GENOMIC DNA]</scope>
    <source>
        <strain evidence="11 12">DSM 3090</strain>
    </source>
</reference>
<keyword evidence="6" id="KW-0479">Metal-binding</keyword>
<evidence type="ECO:0000256" key="8">
    <source>
        <dbReference type="ARBA" id="ARBA00023315"/>
    </source>
</evidence>
<dbReference type="GO" id="GO:0016747">
    <property type="term" value="F:acyltransferase activity, transferring groups other than amino-acyl groups"/>
    <property type="evidence" value="ECO:0007669"/>
    <property type="project" value="InterPro"/>
</dbReference>
<evidence type="ECO:0000256" key="1">
    <source>
        <dbReference type="ARBA" id="ARBA00001947"/>
    </source>
</evidence>
<proteinExistence type="inferred from homology"/>
<keyword evidence="8 10" id="KW-0012">Acyltransferase</keyword>
<evidence type="ECO:0000256" key="5">
    <source>
        <dbReference type="ARBA" id="ARBA00022679"/>
    </source>
</evidence>
<gene>
    <name evidence="11" type="ORF">SAMN02745248_00417</name>
</gene>
<dbReference type="EMBL" id="FRAD01000004">
    <property type="protein sequence ID" value="SHJ56613.1"/>
    <property type="molecule type" value="Genomic_DNA"/>
</dbReference>
<dbReference type="STRING" id="1121331.SAMN02745248_00417"/>
<evidence type="ECO:0000256" key="3">
    <source>
        <dbReference type="ARBA" id="ARBA00012206"/>
    </source>
</evidence>
<dbReference type="EC" id="2.3.1.222" evidence="3 10"/>
<dbReference type="Proteomes" id="UP000183952">
    <property type="component" value="Unassembled WGS sequence"/>
</dbReference>
<comment type="function">
    <text evidence="10">Involved in 1,2-propanediol (1,2-PD) degradation by catalyzing the conversion of propanoyl-CoA to propanoyl-phosphate.</text>
</comment>
<dbReference type="NCBIfam" id="NF011652">
    <property type="entry name" value="PRK15070.1"/>
    <property type="match status" value="1"/>
</dbReference>
<dbReference type="PIRSF" id="PIRSF010130">
    <property type="entry name" value="PduL"/>
    <property type="match status" value="1"/>
</dbReference>
<organism evidence="11 12">
    <name type="scientific">Hathewaya proteolytica DSM 3090</name>
    <dbReference type="NCBI Taxonomy" id="1121331"/>
    <lineage>
        <taxon>Bacteria</taxon>
        <taxon>Bacillati</taxon>
        <taxon>Bacillota</taxon>
        <taxon>Clostridia</taxon>
        <taxon>Eubacteriales</taxon>
        <taxon>Clostridiaceae</taxon>
        <taxon>Hathewaya</taxon>
    </lineage>
</organism>
<dbReference type="GO" id="GO:0051144">
    <property type="term" value="P:1,2-propanediol catabolic process"/>
    <property type="evidence" value="ECO:0007669"/>
    <property type="project" value="UniProtKB-UniPathway"/>
</dbReference>
<evidence type="ECO:0000256" key="6">
    <source>
        <dbReference type="ARBA" id="ARBA00022723"/>
    </source>
</evidence>
<dbReference type="Pfam" id="PF06130">
    <property type="entry name" value="PTAC"/>
    <property type="match status" value="1"/>
</dbReference>
<comment type="similarity">
    <text evidence="2 10">Belongs to the PduL family.</text>
</comment>
<dbReference type="InterPro" id="IPR008300">
    <property type="entry name" value="PTAC"/>
</dbReference>
<protein>
    <recommendedName>
        <fullName evidence="4 10">Phosphate propanoyltransferase</fullName>
        <ecNumber evidence="3 10">2.3.1.222</ecNumber>
    </recommendedName>
</protein>
<accession>A0A1M6KCB9</accession>
<sequence length="227" mass="25205">MKSEYENNIDLIVDELVKRIGEKSKSHCHVCDNNKEDEDSILVEASGKHVHLCKEHVEMLFGKGYELKQVRELSQPGQYLCEEKVTVIGPKGVLSKVSVLGPVRKETQVELSLTDAVGIGLKAPVRMSGDIEGSESAILVAGKNVVSLSKGVIVAKRHIHMTPEDAKKFNVEDKEKVMVRVGCEERSLIFDNVIVRVSPDYNTAMHLDYDEANGCGYLKNMRGKIVK</sequence>
<evidence type="ECO:0000256" key="2">
    <source>
        <dbReference type="ARBA" id="ARBA00007342"/>
    </source>
</evidence>
<comment type="catalytic activity">
    <reaction evidence="9 10">
        <text>propanoyl-CoA + phosphate = propanoyl phosphate + CoA</text>
        <dbReference type="Rhea" id="RHEA:28046"/>
        <dbReference type="ChEBI" id="CHEBI:43474"/>
        <dbReference type="ChEBI" id="CHEBI:57287"/>
        <dbReference type="ChEBI" id="CHEBI:57392"/>
        <dbReference type="ChEBI" id="CHEBI:58933"/>
        <dbReference type="EC" id="2.3.1.222"/>
    </reaction>
</comment>
<dbReference type="GO" id="GO:0046872">
    <property type="term" value="F:metal ion binding"/>
    <property type="evidence" value="ECO:0007669"/>
    <property type="project" value="UniProtKB-KW"/>
</dbReference>
<evidence type="ECO:0000256" key="9">
    <source>
        <dbReference type="ARBA" id="ARBA00047589"/>
    </source>
</evidence>
<dbReference type="PANTHER" id="PTHR39453:SF1">
    <property type="entry name" value="PHOSPHATE PROPANOYLTRANSFERASE"/>
    <property type="match status" value="1"/>
</dbReference>
<name>A0A1M6KCB9_9CLOT</name>
<evidence type="ECO:0000256" key="10">
    <source>
        <dbReference type="PIRNR" id="PIRNR010130"/>
    </source>
</evidence>